<sequence length="249" mass="28676">MTHGRKTVRVKARTGRERKPSKWVQWLYPELLSKFSRLRKLGLQFDSQLLRQVAIQVLKESKADFMEKIRDDSDRDKQVSTEKTQAIREKVTKHLGVLRRGFVDGEFDEDTIDNVDETHFSVDFDTGKTLGFVGETSIKYADVVSRGEGMTMVVRITGATILIRNRKLKAIWCRKWNAKKLELIKNSSWQATARKDGSWSDKLKNPGKRFFLQLAAECVQELNAKRDKNGLTFARKAKKDKNKATEVVV</sequence>
<proteinExistence type="predicted"/>
<evidence type="ECO:0000313" key="1">
    <source>
        <dbReference type="EMBL" id="DBA03199.1"/>
    </source>
</evidence>
<reference evidence="1" key="1">
    <citation type="submission" date="2022-11" db="EMBL/GenBank/DDBJ databases">
        <authorList>
            <person name="Morgan W.R."/>
            <person name="Tartar A."/>
        </authorList>
    </citation>
    <scope>NUCLEOTIDE SEQUENCE</scope>
    <source>
        <strain evidence="1">ARSEF 373</strain>
    </source>
</reference>
<accession>A0AAV2ZCK2</accession>
<keyword evidence="2" id="KW-1185">Reference proteome</keyword>
<evidence type="ECO:0000313" key="2">
    <source>
        <dbReference type="Proteomes" id="UP001146120"/>
    </source>
</evidence>
<dbReference type="Proteomes" id="UP001146120">
    <property type="component" value="Unassembled WGS sequence"/>
</dbReference>
<dbReference type="AlphaFoldDB" id="A0AAV2ZCK2"/>
<gene>
    <name evidence="1" type="ORF">N0F65_003919</name>
</gene>
<reference evidence="1" key="2">
    <citation type="journal article" date="2023" name="Microbiol Resour">
        <title>Decontamination and Annotation of the Draft Genome Sequence of the Oomycete Lagenidium giganteum ARSEF 373.</title>
        <authorList>
            <person name="Morgan W.R."/>
            <person name="Tartar A."/>
        </authorList>
    </citation>
    <scope>NUCLEOTIDE SEQUENCE</scope>
    <source>
        <strain evidence="1">ARSEF 373</strain>
    </source>
</reference>
<comment type="caution">
    <text evidence="1">The sequence shown here is derived from an EMBL/GenBank/DDBJ whole genome shotgun (WGS) entry which is preliminary data.</text>
</comment>
<protein>
    <submittedName>
        <fullName evidence="1">Uncharacterized protein</fullName>
    </submittedName>
</protein>
<dbReference type="EMBL" id="DAKRPA010000022">
    <property type="protein sequence ID" value="DBA03199.1"/>
    <property type="molecule type" value="Genomic_DNA"/>
</dbReference>
<name>A0AAV2ZCK2_9STRA</name>
<organism evidence="1 2">
    <name type="scientific">Lagenidium giganteum</name>
    <dbReference type="NCBI Taxonomy" id="4803"/>
    <lineage>
        <taxon>Eukaryota</taxon>
        <taxon>Sar</taxon>
        <taxon>Stramenopiles</taxon>
        <taxon>Oomycota</taxon>
        <taxon>Peronosporomycetes</taxon>
        <taxon>Pythiales</taxon>
        <taxon>Pythiaceae</taxon>
    </lineage>
</organism>